<dbReference type="InterPro" id="IPR000523">
    <property type="entry name" value="Mg_chelatse_chII-like_cat_dom"/>
</dbReference>
<proteinExistence type="inferred from homology"/>
<name>A0A1G1Z5E8_9BACT</name>
<dbReference type="EMBL" id="MHIX01000007">
    <property type="protein sequence ID" value="OGY59852.1"/>
    <property type="molecule type" value="Genomic_DNA"/>
</dbReference>
<comment type="similarity">
    <text evidence="1">Belongs to the Mg-chelatase subunits D/I family. ComM subfamily.</text>
</comment>
<dbReference type="InterPro" id="IPR025158">
    <property type="entry name" value="Mg_chelat-rel_C"/>
</dbReference>
<dbReference type="NCBIfam" id="TIGR00368">
    <property type="entry name" value="YifB family Mg chelatase-like AAA ATPase"/>
    <property type="match status" value="1"/>
</dbReference>
<dbReference type="Proteomes" id="UP000178515">
    <property type="component" value="Unassembled WGS sequence"/>
</dbReference>
<feature type="domain" description="AAA+ ATPase" evidence="2">
    <location>
        <begin position="215"/>
        <end position="398"/>
    </location>
</feature>
<protein>
    <recommendedName>
        <fullName evidence="2">AAA+ ATPase domain-containing protein</fullName>
    </recommendedName>
</protein>
<evidence type="ECO:0000256" key="1">
    <source>
        <dbReference type="ARBA" id="ARBA00006354"/>
    </source>
</evidence>
<dbReference type="InterPro" id="IPR020568">
    <property type="entry name" value="Ribosomal_Su5_D2-typ_SF"/>
</dbReference>
<dbReference type="PANTHER" id="PTHR32039">
    <property type="entry name" value="MAGNESIUM-CHELATASE SUBUNIT CHLI"/>
    <property type="match status" value="1"/>
</dbReference>
<dbReference type="InterPro" id="IPR045006">
    <property type="entry name" value="CHLI-like"/>
</dbReference>
<dbReference type="InterPro" id="IPR004482">
    <property type="entry name" value="Mg_chelat-rel"/>
</dbReference>
<dbReference type="GO" id="GO:0005524">
    <property type="term" value="F:ATP binding"/>
    <property type="evidence" value="ECO:0007669"/>
    <property type="project" value="InterPro"/>
</dbReference>
<gene>
    <name evidence="3" type="ORF">A3F24_02155</name>
</gene>
<dbReference type="Pfam" id="PF13335">
    <property type="entry name" value="Mg_chelatase_C"/>
    <property type="match status" value="1"/>
</dbReference>
<dbReference type="Gene3D" id="3.40.50.300">
    <property type="entry name" value="P-loop containing nucleotide triphosphate hydrolases"/>
    <property type="match status" value="1"/>
</dbReference>
<dbReference type="SUPFAM" id="SSF54211">
    <property type="entry name" value="Ribosomal protein S5 domain 2-like"/>
    <property type="match status" value="1"/>
</dbReference>
<comment type="caution">
    <text evidence="3">The sequence shown here is derived from an EMBL/GenBank/DDBJ whole genome shotgun (WGS) entry which is preliminary data.</text>
</comment>
<dbReference type="PANTHER" id="PTHR32039:SF7">
    <property type="entry name" value="COMPETENCE PROTEIN COMM"/>
    <property type="match status" value="1"/>
</dbReference>
<reference evidence="3 4" key="1">
    <citation type="journal article" date="2016" name="Nat. Commun.">
        <title>Thousands of microbial genomes shed light on interconnected biogeochemical processes in an aquifer system.</title>
        <authorList>
            <person name="Anantharaman K."/>
            <person name="Brown C.T."/>
            <person name="Hug L.A."/>
            <person name="Sharon I."/>
            <person name="Castelle C.J."/>
            <person name="Probst A.J."/>
            <person name="Thomas B.C."/>
            <person name="Singh A."/>
            <person name="Wilkins M.J."/>
            <person name="Karaoz U."/>
            <person name="Brodie E.L."/>
            <person name="Williams K.H."/>
            <person name="Hubbard S.S."/>
            <person name="Banfield J.F."/>
        </authorList>
    </citation>
    <scope>NUCLEOTIDE SEQUENCE [LARGE SCALE GENOMIC DNA]</scope>
</reference>
<dbReference type="InterPro" id="IPR027417">
    <property type="entry name" value="P-loop_NTPase"/>
</dbReference>
<dbReference type="Gene3D" id="3.30.230.10">
    <property type="match status" value="1"/>
</dbReference>
<organism evidence="3 4">
    <name type="scientific">Candidatus Colwellbacteria bacterium RIFCSPHIGHO2_12_FULL_44_17</name>
    <dbReference type="NCBI Taxonomy" id="1797689"/>
    <lineage>
        <taxon>Bacteria</taxon>
        <taxon>Candidatus Colwelliibacteriota</taxon>
    </lineage>
</organism>
<dbReference type="InterPro" id="IPR014721">
    <property type="entry name" value="Ribsml_uS5_D2-typ_fold_subgr"/>
</dbReference>
<dbReference type="SUPFAM" id="SSF52540">
    <property type="entry name" value="P-loop containing nucleoside triphosphate hydrolases"/>
    <property type="match status" value="1"/>
</dbReference>
<dbReference type="Pfam" id="PF13541">
    <property type="entry name" value="ChlI"/>
    <property type="match status" value="1"/>
</dbReference>
<dbReference type="SMART" id="SM00382">
    <property type="entry name" value="AAA"/>
    <property type="match status" value="1"/>
</dbReference>
<sequence length="512" mass="56027">MNLAKIFSAELEGIDARLIEVEVDINVGLHSFTIVGLGDKAVAEAKERVNAALKNSGVKPPNRENRKITVNLAPADVQKTGSQYDLAIAIGYLLATGQIKKFDATKKLFVGELSLDGTIRPVGGALNIAHLARELGFDAVFLPQANAHEASLVSGITLIPTSTLQGLIGHLEDRDILPVFTKPASPEARILPALDISEIKGQESAKRALMIAASGGHNVFMIGPPGSGKTMLAQSLVSILPQPDLEEVIEISKIYSAAGLFTKSFSYFASRPFRTPHHTASPVAVIGGGSNPRPGEISLSHRGVLFLDELPEFRRDVLEALRQPLESGTITVSRARGTLTFPARFTLVAAMNPCPCGFFNDPEKECTCTAYEVFKYQKKVSGPLLDRIDIQITVPRIKVEVLRGTRETEEGDRLREQVLTARMRQTERFAHAGKSIRTNSEMSSKQCDEFVNLSSGAETFLRERFDKLHLSPRAYYRILKTARTIADLENAPYVDVPHLAEAFQYRVKEIAS</sequence>
<accession>A0A1G1Z5E8</accession>
<evidence type="ECO:0000313" key="4">
    <source>
        <dbReference type="Proteomes" id="UP000178515"/>
    </source>
</evidence>
<dbReference type="Pfam" id="PF01078">
    <property type="entry name" value="Mg_chelatase"/>
    <property type="match status" value="1"/>
</dbReference>
<evidence type="ECO:0000313" key="3">
    <source>
        <dbReference type="EMBL" id="OGY59852.1"/>
    </source>
</evidence>
<evidence type="ECO:0000259" key="2">
    <source>
        <dbReference type="SMART" id="SM00382"/>
    </source>
</evidence>
<dbReference type="InterPro" id="IPR003593">
    <property type="entry name" value="AAA+_ATPase"/>
</dbReference>
<dbReference type="AlphaFoldDB" id="A0A1G1Z5E8"/>
<dbReference type="STRING" id="1797689.A3F24_02155"/>